<dbReference type="RefSeq" id="WP_131854230.1">
    <property type="nucleotide sequence ID" value="NZ_SKFH01000052.1"/>
</dbReference>
<evidence type="ECO:0000313" key="4">
    <source>
        <dbReference type="Proteomes" id="UP000295164"/>
    </source>
</evidence>
<reference evidence="3 4" key="1">
    <citation type="submission" date="2019-03" db="EMBL/GenBank/DDBJ databases">
        <authorList>
            <person name="Kim M.K.M."/>
        </authorList>
    </citation>
    <scope>NUCLEOTIDE SEQUENCE [LARGE SCALE GENOMIC DNA]</scope>
    <source>
        <strain evidence="3 4">17J68-15</strain>
    </source>
</reference>
<feature type="signal peptide" evidence="2">
    <location>
        <begin position="1"/>
        <end position="21"/>
    </location>
</feature>
<protein>
    <recommendedName>
        <fullName evidence="5">DUF4890 domain-containing protein</fullName>
    </recommendedName>
</protein>
<evidence type="ECO:0000256" key="2">
    <source>
        <dbReference type="SAM" id="SignalP"/>
    </source>
</evidence>
<keyword evidence="4" id="KW-1185">Reference proteome</keyword>
<accession>A0A4R4DTB4</accession>
<feature type="compositionally biased region" description="Low complexity" evidence="1">
    <location>
        <begin position="37"/>
        <end position="54"/>
    </location>
</feature>
<dbReference type="EMBL" id="SKFH01000052">
    <property type="protein sequence ID" value="TCZ65195.1"/>
    <property type="molecule type" value="Genomic_DNA"/>
</dbReference>
<gene>
    <name evidence="3" type="ORF">E0486_17615</name>
</gene>
<evidence type="ECO:0000256" key="1">
    <source>
        <dbReference type="SAM" id="MobiDB-lite"/>
    </source>
</evidence>
<organism evidence="3 4">
    <name type="scientific">Flaviaesturariibacter aridisoli</name>
    <dbReference type="NCBI Taxonomy" id="2545761"/>
    <lineage>
        <taxon>Bacteria</taxon>
        <taxon>Pseudomonadati</taxon>
        <taxon>Bacteroidota</taxon>
        <taxon>Chitinophagia</taxon>
        <taxon>Chitinophagales</taxon>
        <taxon>Chitinophagaceae</taxon>
        <taxon>Flaviaestuariibacter</taxon>
    </lineage>
</organism>
<comment type="caution">
    <text evidence="3">The sequence shown here is derived from an EMBL/GenBank/DDBJ whole genome shotgun (WGS) entry which is preliminary data.</text>
</comment>
<evidence type="ECO:0000313" key="3">
    <source>
        <dbReference type="EMBL" id="TCZ65195.1"/>
    </source>
</evidence>
<evidence type="ECO:0008006" key="5">
    <source>
        <dbReference type="Google" id="ProtNLM"/>
    </source>
</evidence>
<feature type="chain" id="PRO_5020351000" description="DUF4890 domain-containing protein" evidence="2">
    <location>
        <begin position="22"/>
        <end position="148"/>
    </location>
</feature>
<dbReference type="AlphaFoldDB" id="A0A4R4DTB4"/>
<dbReference type="OrthoDB" id="677734at2"/>
<proteinExistence type="predicted"/>
<dbReference type="Proteomes" id="UP000295164">
    <property type="component" value="Unassembled WGS sequence"/>
</dbReference>
<sequence length="148" mass="15996">MKKLLFLTLILGGVAATSVHAQGASQAAAQPKEGEKASATTAATPASAGADDAAMLQRAKEQQRPAMVEKTGLTDAQADRIIEINFEIRQMARGLKDLNETERSARVAELKALKEKKYSEIPLTQAQIQTVYAYYEEMGKNREGKSGN</sequence>
<keyword evidence="2" id="KW-0732">Signal</keyword>
<name>A0A4R4DTB4_9BACT</name>
<feature type="region of interest" description="Disordered" evidence="1">
    <location>
        <begin position="26"/>
        <end position="72"/>
    </location>
</feature>